<reference evidence="3" key="1">
    <citation type="submission" date="2022-01" db="EMBL/GenBank/DDBJ databases">
        <authorList>
            <person name="King R."/>
        </authorList>
    </citation>
    <scope>NUCLEOTIDE SEQUENCE</scope>
</reference>
<dbReference type="EMBL" id="OV725080">
    <property type="protein sequence ID" value="CAH1398688.1"/>
    <property type="molecule type" value="Genomic_DNA"/>
</dbReference>
<proteinExistence type="predicted"/>
<dbReference type="Proteomes" id="UP001152798">
    <property type="component" value="Chromosome 4"/>
</dbReference>
<evidence type="ECO:0000313" key="3">
    <source>
        <dbReference type="EMBL" id="CAH1398688.1"/>
    </source>
</evidence>
<feature type="compositionally biased region" description="Polar residues" evidence="1">
    <location>
        <begin position="53"/>
        <end position="65"/>
    </location>
</feature>
<accession>A0A9P0HB22</accession>
<name>A0A9P0HB22_NEZVI</name>
<feature type="region of interest" description="Disordered" evidence="1">
    <location>
        <begin position="42"/>
        <end position="72"/>
    </location>
</feature>
<dbReference type="EMBL" id="OV725080">
    <property type="protein sequence ID" value="CAH1398672.1"/>
    <property type="molecule type" value="Genomic_DNA"/>
</dbReference>
<evidence type="ECO:0000313" key="4">
    <source>
        <dbReference type="Proteomes" id="UP001152798"/>
    </source>
</evidence>
<evidence type="ECO:0000256" key="1">
    <source>
        <dbReference type="SAM" id="MobiDB-lite"/>
    </source>
</evidence>
<protein>
    <submittedName>
        <fullName evidence="3">Uncharacterized protein</fullName>
    </submittedName>
</protein>
<dbReference type="AlphaFoldDB" id="A0A9P0HB22"/>
<gene>
    <name evidence="2" type="ORF">NEZAVI_LOCUS8277</name>
    <name evidence="3" type="ORF">NEZAVI_LOCUS8291</name>
</gene>
<keyword evidence="4" id="KW-1185">Reference proteome</keyword>
<sequence length="72" mass="8367">MPAYIPVYPSLNERRGALCKLSSSSKELSRVRAREMPRRIPLMKKSRNRMSERSTGVTDRQNCLRSSEVRLE</sequence>
<organism evidence="3 4">
    <name type="scientific">Nezara viridula</name>
    <name type="common">Southern green stink bug</name>
    <name type="synonym">Cimex viridulus</name>
    <dbReference type="NCBI Taxonomy" id="85310"/>
    <lineage>
        <taxon>Eukaryota</taxon>
        <taxon>Metazoa</taxon>
        <taxon>Ecdysozoa</taxon>
        <taxon>Arthropoda</taxon>
        <taxon>Hexapoda</taxon>
        <taxon>Insecta</taxon>
        <taxon>Pterygota</taxon>
        <taxon>Neoptera</taxon>
        <taxon>Paraneoptera</taxon>
        <taxon>Hemiptera</taxon>
        <taxon>Heteroptera</taxon>
        <taxon>Panheteroptera</taxon>
        <taxon>Pentatomomorpha</taxon>
        <taxon>Pentatomoidea</taxon>
        <taxon>Pentatomidae</taxon>
        <taxon>Pentatominae</taxon>
        <taxon>Nezara</taxon>
    </lineage>
</organism>
<evidence type="ECO:0000313" key="2">
    <source>
        <dbReference type="EMBL" id="CAH1398672.1"/>
    </source>
</evidence>